<evidence type="ECO:0000259" key="4">
    <source>
        <dbReference type="Pfam" id="PF24345"/>
    </source>
</evidence>
<feature type="compositionally biased region" description="Polar residues" evidence="1">
    <location>
        <begin position="1399"/>
        <end position="1409"/>
    </location>
</feature>
<dbReference type="OMA" id="FMIQMKS"/>
<feature type="region of interest" description="Disordered" evidence="1">
    <location>
        <begin position="58"/>
        <end position="654"/>
    </location>
</feature>
<feature type="compositionally biased region" description="Low complexity" evidence="1">
    <location>
        <begin position="124"/>
        <end position="141"/>
    </location>
</feature>
<feature type="compositionally biased region" description="Polar residues" evidence="1">
    <location>
        <begin position="608"/>
        <end position="619"/>
    </location>
</feature>
<evidence type="ECO:0000259" key="2">
    <source>
        <dbReference type="Pfam" id="PF24340"/>
    </source>
</evidence>
<dbReference type="Pfam" id="PF24345">
    <property type="entry name" value="PH_24"/>
    <property type="match status" value="1"/>
</dbReference>
<feature type="region of interest" description="Disordered" evidence="1">
    <location>
        <begin position="1704"/>
        <end position="1751"/>
    </location>
</feature>
<gene>
    <name evidence="5" type="ORF">MGYG_07033</name>
</gene>
<feature type="region of interest" description="Disordered" evidence="1">
    <location>
        <begin position="1099"/>
        <end position="1421"/>
    </location>
</feature>
<feature type="compositionally biased region" description="Low complexity" evidence="1">
    <location>
        <begin position="1723"/>
        <end position="1749"/>
    </location>
</feature>
<dbReference type="OrthoDB" id="5408934at2759"/>
<feature type="region of interest" description="Disordered" evidence="1">
    <location>
        <begin position="1"/>
        <end position="41"/>
    </location>
</feature>
<dbReference type="InterPro" id="IPR056223">
    <property type="entry name" value="PH_24"/>
</dbReference>
<feature type="compositionally biased region" description="Basic residues" evidence="1">
    <location>
        <begin position="514"/>
        <end position="523"/>
    </location>
</feature>
<dbReference type="Pfam" id="PF24344">
    <property type="entry name" value="PH_23"/>
    <property type="match status" value="1"/>
</dbReference>
<feature type="compositionally biased region" description="Low complexity" evidence="1">
    <location>
        <begin position="1340"/>
        <end position="1352"/>
    </location>
</feature>
<feature type="compositionally biased region" description="Basic and acidic residues" evidence="1">
    <location>
        <begin position="530"/>
        <end position="541"/>
    </location>
</feature>
<evidence type="ECO:0000313" key="6">
    <source>
        <dbReference type="Proteomes" id="UP000002669"/>
    </source>
</evidence>
<dbReference type="RefSeq" id="XP_003171036.1">
    <property type="nucleotide sequence ID" value="XM_003170988.1"/>
</dbReference>
<dbReference type="InterPro" id="IPR056222">
    <property type="entry name" value="PH_23"/>
</dbReference>
<dbReference type="EMBL" id="DS989827">
    <property type="protein sequence ID" value="EFR04028.1"/>
    <property type="molecule type" value="Genomic_DNA"/>
</dbReference>
<feature type="compositionally biased region" description="Acidic residues" evidence="1">
    <location>
        <begin position="1364"/>
        <end position="1374"/>
    </location>
</feature>
<feature type="compositionally biased region" description="Basic and acidic residues" evidence="1">
    <location>
        <begin position="1100"/>
        <end position="1109"/>
    </location>
</feature>
<organism evidence="6">
    <name type="scientific">Arthroderma gypseum (strain ATCC MYA-4604 / CBS 118893)</name>
    <name type="common">Microsporum gypseum</name>
    <dbReference type="NCBI Taxonomy" id="535722"/>
    <lineage>
        <taxon>Eukaryota</taxon>
        <taxon>Fungi</taxon>
        <taxon>Dikarya</taxon>
        <taxon>Ascomycota</taxon>
        <taxon>Pezizomycotina</taxon>
        <taxon>Eurotiomycetes</taxon>
        <taxon>Eurotiomycetidae</taxon>
        <taxon>Onygenales</taxon>
        <taxon>Arthrodermataceae</taxon>
        <taxon>Nannizzia</taxon>
    </lineage>
</organism>
<dbReference type="Proteomes" id="UP000002669">
    <property type="component" value="Unassembled WGS sequence"/>
</dbReference>
<feature type="compositionally biased region" description="Low complexity" evidence="1">
    <location>
        <begin position="219"/>
        <end position="231"/>
    </location>
</feature>
<protein>
    <recommendedName>
        <fullName evidence="7">SRm160/300 splicing coactivator</fullName>
    </recommendedName>
</protein>
<feature type="domain" description="DBL homology" evidence="2">
    <location>
        <begin position="685"/>
        <end position="890"/>
    </location>
</feature>
<dbReference type="PANTHER" id="PTHR24216">
    <property type="entry name" value="PAXILLIN-RELATED"/>
    <property type="match status" value="1"/>
</dbReference>
<reference evidence="6" key="1">
    <citation type="journal article" date="2012" name="MBio">
        <title>Comparative genome analysis of Trichophyton rubrum and related dermatophytes reveals candidate genes involved in infection.</title>
        <authorList>
            <person name="Martinez D.A."/>
            <person name="Oliver B.G."/>
            <person name="Graeser Y."/>
            <person name="Goldberg J.M."/>
            <person name="Li W."/>
            <person name="Martinez-Rossi N.M."/>
            <person name="Monod M."/>
            <person name="Shelest E."/>
            <person name="Barton R.C."/>
            <person name="Birch E."/>
            <person name="Brakhage A.A."/>
            <person name="Chen Z."/>
            <person name="Gurr S.J."/>
            <person name="Heiman D."/>
            <person name="Heitman J."/>
            <person name="Kosti I."/>
            <person name="Rossi A."/>
            <person name="Saif S."/>
            <person name="Samalova M."/>
            <person name="Saunders C.W."/>
            <person name="Shea T."/>
            <person name="Summerbell R.C."/>
            <person name="Xu J."/>
            <person name="Young S."/>
            <person name="Zeng Q."/>
            <person name="Birren B.W."/>
            <person name="Cuomo C.A."/>
            <person name="White T.C."/>
        </authorList>
    </citation>
    <scope>NUCLEOTIDE SEQUENCE [LARGE SCALE GENOMIC DNA]</scope>
    <source>
        <strain evidence="6">ATCC MYA-4604 / CBS 118893</strain>
    </source>
</reference>
<keyword evidence="6" id="KW-1185">Reference proteome</keyword>
<feature type="compositionally biased region" description="Basic and acidic residues" evidence="1">
    <location>
        <begin position="326"/>
        <end position="340"/>
    </location>
</feature>
<proteinExistence type="predicted"/>
<dbReference type="InterPro" id="IPR056416">
    <property type="entry name" value="DH_2_fung"/>
</dbReference>
<feature type="domain" description="PH" evidence="3">
    <location>
        <begin position="904"/>
        <end position="1046"/>
    </location>
</feature>
<name>E4V1W3_ARTGP</name>
<feature type="domain" description="PH" evidence="4">
    <location>
        <begin position="1418"/>
        <end position="1558"/>
    </location>
</feature>
<dbReference type="Pfam" id="PF24340">
    <property type="entry name" value="DH_2"/>
    <property type="match status" value="1"/>
</dbReference>
<feature type="region of interest" description="Disordered" evidence="1">
    <location>
        <begin position="1463"/>
        <end position="1484"/>
    </location>
</feature>
<feature type="compositionally biased region" description="Polar residues" evidence="1">
    <location>
        <begin position="501"/>
        <end position="512"/>
    </location>
</feature>
<feature type="compositionally biased region" description="Pro residues" evidence="1">
    <location>
        <begin position="365"/>
        <end position="381"/>
    </location>
</feature>
<dbReference type="HOGENOM" id="CLU_001976_0_0_1"/>
<feature type="compositionally biased region" description="Basic and acidic residues" evidence="1">
    <location>
        <begin position="1181"/>
        <end position="1190"/>
    </location>
</feature>
<feature type="compositionally biased region" description="Basic and acidic residues" evidence="1">
    <location>
        <begin position="482"/>
        <end position="500"/>
    </location>
</feature>
<feature type="compositionally biased region" description="Low complexity" evidence="1">
    <location>
        <begin position="415"/>
        <end position="424"/>
    </location>
</feature>
<evidence type="ECO:0000259" key="3">
    <source>
        <dbReference type="Pfam" id="PF24344"/>
    </source>
</evidence>
<feature type="compositionally biased region" description="Pro residues" evidence="1">
    <location>
        <begin position="312"/>
        <end position="325"/>
    </location>
</feature>
<feature type="compositionally biased region" description="Low complexity" evidence="1">
    <location>
        <begin position="1644"/>
        <end position="1662"/>
    </location>
</feature>
<sequence>MPTPRTPRRTPNRGSAKQTQFKEIKPLDLGEALGPHDSANVREKVRKWQQLGGGVVIAPDVGASSDEGEKSPAGAAATAAVGGGGGTKLKETKQGPNKSPAASKRPTTPKGKATPEPDRKTKSPTKTKITPRTTPRSTPRTTPKKRVVSDAHWRRNRSPPPPSSSAPSSAHATPTRRKDVLQRYEEAREKAARSSGVKDGDGIAVYPGPLRVPEPLKTASSAWSSDVGSSAGETAPEYSGRERASSSPQKRTPKRTLRPNYCVNDDKPRLGSPRGKIQSPDIPRASSPRKKPPSPKQAESPRASSPRKKPPSPKQPESPPEPAPAKPERAEPVRRSEIRPHNLLSGNIISQVIDESKKMFASMKPPEPTPPPQQHHPPSGPSMPHGSKVEAWLSSTANADPFVDDNGSTISAPAPLRSTTTRSSPPRRDHSDSDSEQEITKKRPSPSASDSKRQQKQQQPQQQPPSKHVKGKYDYSDGSDSDETHRAKSPPHRRESKSDISVDSVTDSQPSTLKRGKSSRSRRQLSASTEAERMSKLRESVEEALQGSNLDRPISSDGSEVSAVDRPPPLMLKRPFPGTGGHRLSTIASVDTLTSSTNTSTTARDTTNPLTQSELTSQLGDEDDAVSDSEKRDKFDPSSLPGPNQPLKRRLTKHSDLMSVLSIPGGRSRSIRSARSIRTNRSRLANATVSDIMRELASDEVKYMRELRTLVGGVIPVLLTSILSRADSAIAAGLFRRSADPADQENFTRPIINMGVSLEKLKALHKRLPLNNADALLLWAANAQKVYADYLSAWRLGFQDVIVNLAPPDPDDALNAETQSLCAGMAQDENGDVIDGDGERVDVAFLLKRPLVRLKYLSKTFKGLNYVQPSPKAEEVAEAYQTLVTDARRRANEERSRLEDDAAASIDATRARDIHTLAILKEVAVNQTRRVRARDFFDLSLLHSTGQQIDCRAELLLRDNPPGEAPGGDLFICEVDETDRWLLFPPIDCTCISARNGDEQGEIVLMVRASAGNSTEWFELLSFITDDEQIGFEWVQMLGLNPVPPKINRSLSFVNRAKERKEKLALARQASNSSAIPIRDYDPSEVDVPIGEQATVVGEDIGHSRESTSHKYKTASPLTPSRGSGESADLASSASQSTLKRSKANRRSKYDFTSPTSPVSSGILSPDNEPSTRASSPSISKADRRSRDRTPSPTYSNGGKQAKRPIASLVQPHGRRSLSPVPSLEFPTIPKLRKSSPKNSPPASPKNIPLPASPVQKPEDKVERSPLSKERKSLDKSERPTRLFSDEQASSEDVPSPPPHSTTSPTPSKQLKTPVISPPAPPYARHRRTSSPLKHEYAPSSASESSGSDSSSINRYDVDSSSETSDEELEDDDIPTPLPPITRRISKRAPPPSEPVDDTPTNSRPTSAHRSPPKSIHSSSDRASRIVASVFYWHDKGSWEPLHLNECSIIVTPGLIEAFEIGSEHSRPSSRGDGSVAESTRPSGRPLVALELTPLVPIRRGTAIDISIRSPPTAQSKVASGSNVMFRSRNPDDCDKLYGLINHSRINNPTYIALQNAVPYPSQPNSISRHNSTRSTKGGWFSSFSKSSYRASTAPPASLAAGTESSVGTMSSAFSALKRFGAGSKMFSIARSTLTSRNGRDDTSLYTTTSTGSGSGRRISSTNPETAKMAAEGGIGLTNAKIRLYIRESAAKWRDLGAARLTILPADPAPSNTPPNNPDDQDASGASSPPSGSTGDPTTPPSTGRTGAPVKDEKRILIRSKISGETLVDACLGESAFERVARTGIAVSIWEEYDGIAKEGGVVGGCFKVYMIQMKGEAEAAYTFGLVGKLRY</sequence>
<feature type="compositionally biased region" description="Basic and acidic residues" evidence="1">
    <location>
        <begin position="1257"/>
        <end position="1285"/>
    </location>
</feature>
<dbReference type="GeneID" id="10026282"/>
<feature type="compositionally biased region" description="Polar residues" evidence="1">
    <location>
        <begin position="1151"/>
        <end position="1179"/>
    </location>
</feature>
<accession>E4V1W3</accession>
<dbReference type="STRING" id="535722.E4V1W3"/>
<feature type="compositionally biased region" description="Basic and acidic residues" evidence="1">
    <location>
        <begin position="176"/>
        <end position="201"/>
    </location>
</feature>
<feature type="compositionally biased region" description="Low complexity" evidence="1">
    <location>
        <begin position="592"/>
        <end position="607"/>
    </location>
</feature>
<feature type="compositionally biased region" description="Pro residues" evidence="1">
    <location>
        <begin position="1707"/>
        <end position="1717"/>
    </location>
</feature>
<dbReference type="eggNOG" id="ENOG502QUWF">
    <property type="taxonomic scope" value="Eukaryota"/>
</dbReference>
<feature type="region of interest" description="Disordered" evidence="1">
    <location>
        <begin position="1637"/>
        <end position="1666"/>
    </location>
</feature>
<evidence type="ECO:0008006" key="7">
    <source>
        <dbReference type="Google" id="ProtNLM"/>
    </source>
</evidence>
<dbReference type="PANTHER" id="PTHR24216:SF8">
    <property type="entry name" value="PAXILLIN, ISOFORM F"/>
    <property type="match status" value="1"/>
</dbReference>
<dbReference type="InParanoid" id="E4V1W3"/>
<feature type="compositionally biased region" description="Basic and acidic residues" evidence="1">
    <location>
        <begin position="426"/>
        <end position="441"/>
    </location>
</feature>
<feature type="compositionally biased region" description="Low complexity" evidence="1">
    <location>
        <begin position="456"/>
        <end position="465"/>
    </location>
</feature>
<feature type="compositionally biased region" description="Basic residues" evidence="1">
    <location>
        <begin position="1"/>
        <end position="11"/>
    </location>
</feature>
<dbReference type="VEuPathDB" id="FungiDB:MGYG_07033"/>
<feature type="compositionally biased region" description="Polar residues" evidence="1">
    <location>
        <begin position="1116"/>
        <end position="1139"/>
    </location>
</feature>
<evidence type="ECO:0000313" key="5">
    <source>
        <dbReference type="EMBL" id="EFR04028.1"/>
    </source>
</evidence>
<evidence type="ECO:0000256" key="1">
    <source>
        <dbReference type="SAM" id="MobiDB-lite"/>
    </source>
</evidence>